<dbReference type="OrthoDB" id="9204732at2"/>
<gene>
    <name evidence="1" type="ORF">EZ313_18245</name>
</gene>
<keyword evidence="2" id="KW-1185">Reference proteome</keyword>
<comment type="caution">
    <text evidence="1">The sequence shown here is derived from an EMBL/GenBank/DDBJ whole genome shotgun (WGS) entry which is preliminary data.</text>
</comment>
<evidence type="ECO:0000313" key="1">
    <source>
        <dbReference type="EMBL" id="TFZ00405.1"/>
    </source>
</evidence>
<name>A0A4Z0BQU8_9BURK</name>
<accession>A0A4Z0BQU8</accession>
<proteinExistence type="predicted"/>
<reference evidence="1 2" key="1">
    <citation type="submission" date="2019-03" db="EMBL/GenBank/DDBJ databases">
        <title>Ramlibacter henchirensis DSM 14656, whole genome shotgun sequence.</title>
        <authorList>
            <person name="Zhang X."/>
            <person name="Feng G."/>
            <person name="Zhu H."/>
        </authorList>
    </citation>
    <scope>NUCLEOTIDE SEQUENCE [LARGE SCALE GENOMIC DNA]</scope>
    <source>
        <strain evidence="1 2">DSM 14656</strain>
    </source>
</reference>
<dbReference type="AlphaFoldDB" id="A0A4Z0BQU8"/>
<dbReference type="EMBL" id="SMLM01000003">
    <property type="protein sequence ID" value="TFZ00405.1"/>
    <property type="molecule type" value="Genomic_DNA"/>
</dbReference>
<evidence type="ECO:0000313" key="2">
    <source>
        <dbReference type="Proteomes" id="UP000298180"/>
    </source>
</evidence>
<sequence length="65" mass="6687">MQERKTSSMLQRVPVILAVTAASYGLQLPPSIAGRASSQGVSGTVAVSQPLKQAPLALPNGTRKA</sequence>
<organism evidence="1 2">
    <name type="scientific">Ramlibacter henchirensis</name>
    <dbReference type="NCBI Taxonomy" id="204072"/>
    <lineage>
        <taxon>Bacteria</taxon>
        <taxon>Pseudomonadati</taxon>
        <taxon>Pseudomonadota</taxon>
        <taxon>Betaproteobacteria</taxon>
        <taxon>Burkholderiales</taxon>
        <taxon>Comamonadaceae</taxon>
        <taxon>Ramlibacter</taxon>
    </lineage>
</organism>
<dbReference type="RefSeq" id="WP_135264747.1">
    <property type="nucleotide sequence ID" value="NZ_SMLM01000003.1"/>
</dbReference>
<dbReference type="Proteomes" id="UP000298180">
    <property type="component" value="Unassembled WGS sequence"/>
</dbReference>
<protein>
    <submittedName>
        <fullName evidence="1">Uncharacterized protein</fullName>
    </submittedName>
</protein>